<dbReference type="AlphaFoldDB" id="A0A0G9MU25"/>
<dbReference type="InterPro" id="IPR023057">
    <property type="entry name" value="GlnE"/>
</dbReference>
<comment type="caution">
    <text evidence="9">The sequence shown here is derived from an EMBL/GenBank/DDBJ whole genome shotgun (WGS) entry which is preliminary data.</text>
</comment>
<dbReference type="Pfam" id="PF03710">
    <property type="entry name" value="GlnE"/>
    <property type="match status" value="2"/>
</dbReference>
<dbReference type="Pfam" id="PF08335">
    <property type="entry name" value="GlnD_UR_UTase"/>
    <property type="match status" value="1"/>
</dbReference>
<proteinExistence type="predicted"/>
<dbReference type="GO" id="GO:0008882">
    <property type="term" value="F:[glutamate-ammonia-ligase] adenylyltransferase activity"/>
    <property type="evidence" value="ECO:0007669"/>
    <property type="project" value="InterPro"/>
</dbReference>
<dbReference type="GO" id="GO:0016874">
    <property type="term" value="F:ligase activity"/>
    <property type="evidence" value="ECO:0007669"/>
    <property type="project" value="UniProtKB-KW"/>
</dbReference>
<evidence type="ECO:0000313" key="9">
    <source>
        <dbReference type="EMBL" id="KLE34235.1"/>
    </source>
</evidence>
<evidence type="ECO:0000256" key="5">
    <source>
        <dbReference type="ARBA" id="ARBA00022842"/>
    </source>
</evidence>
<feature type="domain" description="Glutamate-ammonia ligase adenylyltransferase repeated" evidence="7">
    <location>
        <begin position="489"/>
        <end position="730"/>
    </location>
</feature>
<dbReference type="InterPro" id="IPR013546">
    <property type="entry name" value="PII_UdlTrfase/GS_AdlTrfase"/>
</dbReference>
<dbReference type="STRING" id="1581420.AAW00_08195"/>
<dbReference type="InterPro" id="IPR005190">
    <property type="entry name" value="GlnE_rpt_dom"/>
</dbReference>
<feature type="domain" description="PII-uridylyltransferase/Glutamine-synthetase adenylyltransferase" evidence="8">
    <location>
        <begin position="274"/>
        <end position="387"/>
    </location>
</feature>
<dbReference type="InterPro" id="IPR043519">
    <property type="entry name" value="NT_sf"/>
</dbReference>
<evidence type="ECO:0000256" key="2">
    <source>
        <dbReference type="ARBA" id="ARBA00022695"/>
    </source>
</evidence>
<dbReference type="EMBL" id="LBHB01000002">
    <property type="protein sequence ID" value="KLE34235.1"/>
    <property type="molecule type" value="Genomic_DNA"/>
</dbReference>
<keyword evidence="1 9" id="KW-0808">Transferase</keyword>
<reference evidence="9 10" key="1">
    <citation type="submission" date="2015-04" db="EMBL/GenBank/DDBJ databases">
        <title>The draft genome sequence of Erythrobacter luteus KA37.</title>
        <authorList>
            <person name="Zhuang L."/>
            <person name="Liu Y."/>
            <person name="Shao Z."/>
        </authorList>
    </citation>
    <scope>NUCLEOTIDE SEQUENCE [LARGE SCALE GENOMIC DNA]</scope>
    <source>
        <strain evidence="9 10">KA37</strain>
    </source>
</reference>
<dbReference type="GO" id="GO:0005524">
    <property type="term" value="F:ATP binding"/>
    <property type="evidence" value="ECO:0007669"/>
    <property type="project" value="UniProtKB-KW"/>
</dbReference>
<evidence type="ECO:0000256" key="6">
    <source>
        <dbReference type="ARBA" id="ARBA00023268"/>
    </source>
</evidence>
<dbReference type="PATRIC" id="fig|1581420.6.peg.1683"/>
<gene>
    <name evidence="9" type="ORF">AAW00_08195</name>
</gene>
<dbReference type="RefSeq" id="WP_047003883.1">
    <property type="nucleotide sequence ID" value="NZ_LBHB01000002.1"/>
</dbReference>
<dbReference type="GO" id="GO:0000820">
    <property type="term" value="P:regulation of glutamine family amino acid metabolic process"/>
    <property type="evidence" value="ECO:0007669"/>
    <property type="project" value="TreeGrafter"/>
</dbReference>
<dbReference type="PANTHER" id="PTHR30621">
    <property type="entry name" value="GLUTAMINE SYNTHETASE ADENYLYLTRANSFERASE"/>
    <property type="match status" value="1"/>
</dbReference>
<accession>A0A0G9MU25</accession>
<protein>
    <submittedName>
        <fullName evidence="9">Glutamate-ammonia-ligase adenylyltransferase</fullName>
    </submittedName>
</protein>
<evidence type="ECO:0000256" key="3">
    <source>
        <dbReference type="ARBA" id="ARBA00022741"/>
    </source>
</evidence>
<keyword evidence="9" id="KW-0436">Ligase</keyword>
<dbReference type="OrthoDB" id="9759366at2"/>
<dbReference type="Gene3D" id="1.20.120.330">
    <property type="entry name" value="Nucleotidyltransferases domain 2"/>
    <property type="match status" value="2"/>
</dbReference>
<feature type="domain" description="Glutamate-ammonia ligase adenylyltransferase repeated" evidence="7">
    <location>
        <begin position="40"/>
        <end position="234"/>
    </location>
</feature>
<dbReference type="Proteomes" id="UP000053464">
    <property type="component" value="Unassembled WGS sequence"/>
</dbReference>
<keyword evidence="4" id="KW-0067">ATP-binding</keyword>
<dbReference type="PANTHER" id="PTHR30621:SF0">
    <property type="entry name" value="BIFUNCTIONAL GLUTAMINE SYNTHETASE ADENYLYLTRANSFERASE_ADENYLYL-REMOVING ENZYME"/>
    <property type="match status" value="1"/>
</dbReference>
<keyword evidence="10" id="KW-1185">Reference proteome</keyword>
<evidence type="ECO:0000256" key="4">
    <source>
        <dbReference type="ARBA" id="ARBA00022840"/>
    </source>
</evidence>
<keyword evidence="6" id="KW-0511">Multifunctional enzyme</keyword>
<dbReference type="CDD" id="cd05401">
    <property type="entry name" value="NT_GlnE_GlnD_like"/>
    <property type="match status" value="2"/>
</dbReference>
<keyword evidence="2 9" id="KW-0548">Nucleotidyltransferase</keyword>
<dbReference type="SUPFAM" id="SSF81301">
    <property type="entry name" value="Nucleotidyltransferase"/>
    <property type="match status" value="2"/>
</dbReference>
<evidence type="ECO:0000259" key="8">
    <source>
        <dbReference type="Pfam" id="PF08335"/>
    </source>
</evidence>
<evidence type="ECO:0000256" key="1">
    <source>
        <dbReference type="ARBA" id="ARBA00022679"/>
    </source>
</evidence>
<dbReference type="Gene3D" id="3.30.460.10">
    <property type="entry name" value="Beta Polymerase, domain 2"/>
    <property type="match status" value="2"/>
</dbReference>
<evidence type="ECO:0000313" key="10">
    <source>
        <dbReference type="Proteomes" id="UP000053464"/>
    </source>
</evidence>
<sequence>MTADWHSGLDRARVHSPFLRLALERRPELSALLAEGRGNEALAAAKASGTGIEDAALSLRRERLSLALVTAVGDLAGAFPLAQVMQELSDFADRALDTAMRAVVANRVEGADATGFIGLALGKQGAHELNYSSDIDPILLYHPDLLARRERDEPGEAAQRYARQVVEMLSKATGEGYVLRVDLRLRPASEVSPLAIPVGGAISHYESSALAWERAAYIRARACAGDAARGEAFLADIRPFVWRRSLDFTAIEEIRRLTARIRQSYRGPQVPGPGFDVKKGRGGIREIEFYAQTHQLIYGGRNPALRLRGTRAALDALAEAGVIESEDARVLGESYDALRTIEHRLQMVDDRQTHQLPASGEAIDNVAHLHGLADGAALVSELTEICAAVAARYDDLLGEDAAEPVQVSVPQDFRDRFDKRTDTWRESYRALRSAEARKAFAAMRHDLLQALGDAPDPDRALARWETFLERLPTAINLFRLFEERPGLLQRVLAILTLAQPLADALARRPELLDRLFDASGGDLPGDTVELVARMAVAEDSDYEAALSHLRQVVGEERFALGVQLIECRHDPLEIAEGLSRVAEAAVATGAGLATRDFRRNHGTIDGSELVVLGLGRLGGGALTHASDLDVVYLFTGDIGIESDGPRPLSSTLYYNRLATRVTAALSVPTAEGALYEVDTRLRPQGKQGPLAVSFDAFEKYQREDAWTWEHMALARARPLTGSPQARAELESIIADVLRTPRDPQTLRADVLKMRGDVLAAKPPAGPLDVKLQRGGLVDSEFLVHYLQLRHGVGLYPALEKAIAALEEAGLLPEGHATRHLALTRFLVAERLLAPDASAPQDTAREVLARACGHDSYDALLRSLVEARQGIAAAWERHFDERLEIEP</sequence>
<evidence type="ECO:0000259" key="7">
    <source>
        <dbReference type="Pfam" id="PF03710"/>
    </source>
</evidence>
<organism evidence="9 10">
    <name type="scientific">Aurantiacibacter luteus</name>
    <dbReference type="NCBI Taxonomy" id="1581420"/>
    <lineage>
        <taxon>Bacteria</taxon>
        <taxon>Pseudomonadati</taxon>
        <taxon>Pseudomonadota</taxon>
        <taxon>Alphaproteobacteria</taxon>
        <taxon>Sphingomonadales</taxon>
        <taxon>Erythrobacteraceae</taxon>
        <taxon>Aurantiacibacter</taxon>
    </lineage>
</organism>
<dbReference type="SUPFAM" id="SSF81593">
    <property type="entry name" value="Nucleotidyltransferase substrate binding subunit/domain"/>
    <property type="match status" value="2"/>
</dbReference>
<keyword evidence="3" id="KW-0547">Nucleotide-binding</keyword>
<keyword evidence="5" id="KW-0460">Magnesium</keyword>
<name>A0A0G9MU25_9SPHN</name>
<dbReference type="GO" id="GO:0005829">
    <property type="term" value="C:cytosol"/>
    <property type="evidence" value="ECO:0007669"/>
    <property type="project" value="TreeGrafter"/>
</dbReference>